<evidence type="ECO:0000313" key="2">
    <source>
        <dbReference type="Proteomes" id="UP001082703"/>
    </source>
</evidence>
<dbReference type="EMBL" id="JAPOHA010000018">
    <property type="protein sequence ID" value="MCY1715223.1"/>
    <property type="molecule type" value="Genomic_DNA"/>
</dbReference>
<sequence length="186" mass="20088">MAPNSLFSVEVKGLDHLDQTLALIIDNLPGAAETGIENALRSTADAAIRLAPGPVKGAIKIEILNSEGGVVQGRVYNDTSEVPWSSYTEFGTGVKVDNEGVDEAIVLKRATKIPWYIHVSMVPASFARYGYPLVTGLNGEKYWEVDGMYPKPYMKPAAFNNRERNVQSVADAISAMIREANGNGTS</sequence>
<evidence type="ECO:0000313" key="1">
    <source>
        <dbReference type="EMBL" id="MCY1715223.1"/>
    </source>
</evidence>
<dbReference type="Proteomes" id="UP001082703">
    <property type="component" value="Unassembled WGS sequence"/>
</dbReference>
<organism evidence="1 2">
    <name type="scientific">Caproiciproducens galactitolivorans</name>
    <dbReference type="NCBI Taxonomy" id="642589"/>
    <lineage>
        <taxon>Bacteria</taxon>
        <taxon>Bacillati</taxon>
        <taxon>Bacillota</taxon>
        <taxon>Clostridia</taxon>
        <taxon>Eubacteriales</taxon>
        <taxon>Acutalibacteraceae</taxon>
        <taxon>Caproiciproducens</taxon>
    </lineage>
</organism>
<accession>A0ABT4BYV7</accession>
<dbReference type="RefSeq" id="WP_268059259.1">
    <property type="nucleotide sequence ID" value="NZ_JAPOHA010000018.1"/>
</dbReference>
<proteinExistence type="predicted"/>
<comment type="caution">
    <text evidence="1">The sequence shown here is derived from an EMBL/GenBank/DDBJ whole genome shotgun (WGS) entry which is preliminary data.</text>
</comment>
<keyword evidence="2" id="KW-1185">Reference proteome</keyword>
<protein>
    <recommendedName>
        <fullName evidence="3">HK97 gp10 family phage protein</fullName>
    </recommendedName>
</protein>
<gene>
    <name evidence="1" type="ORF">OUY18_13290</name>
</gene>
<reference evidence="1 2" key="1">
    <citation type="submission" date="2022-11" db="EMBL/GenBank/DDBJ databases">
        <authorList>
            <person name="Caiyu Z."/>
        </authorList>
    </citation>
    <scope>NUCLEOTIDE SEQUENCE [LARGE SCALE GENOMIC DNA]</scope>
    <source>
        <strain evidence="1 2">YR-4</strain>
    </source>
</reference>
<name>A0ABT4BYV7_9FIRM</name>
<evidence type="ECO:0008006" key="3">
    <source>
        <dbReference type="Google" id="ProtNLM"/>
    </source>
</evidence>